<dbReference type="EMBL" id="UYYA01004361">
    <property type="protein sequence ID" value="VDM61411.1"/>
    <property type="molecule type" value="Genomic_DNA"/>
</dbReference>
<dbReference type="OrthoDB" id="5814970at2759"/>
<organism evidence="3">
    <name type="scientific">Angiostrongylus costaricensis</name>
    <name type="common">Nematode worm</name>
    <dbReference type="NCBI Taxonomy" id="334426"/>
    <lineage>
        <taxon>Eukaryota</taxon>
        <taxon>Metazoa</taxon>
        <taxon>Ecdysozoa</taxon>
        <taxon>Nematoda</taxon>
        <taxon>Chromadorea</taxon>
        <taxon>Rhabditida</taxon>
        <taxon>Rhabditina</taxon>
        <taxon>Rhabditomorpha</taxon>
        <taxon>Strongyloidea</taxon>
        <taxon>Metastrongylidae</taxon>
        <taxon>Angiostrongylus</taxon>
    </lineage>
</organism>
<reference evidence="3" key="1">
    <citation type="submission" date="2016-04" db="UniProtKB">
        <authorList>
            <consortium name="WormBaseParasite"/>
        </authorList>
    </citation>
    <scope>IDENTIFICATION</scope>
</reference>
<dbReference type="WBParaSite" id="ACOC_0000982501-mRNA-1">
    <property type="protein sequence ID" value="ACOC_0000982501-mRNA-1"/>
    <property type="gene ID" value="ACOC_0000982501"/>
</dbReference>
<proteinExistence type="predicted"/>
<gene>
    <name evidence="1" type="ORF">ACOC_LOCUS9826</name>
</gene>
<evidence type="ECO:0000313" key="1">
    <source>
        <dbReference type="EMBL" id="VDM61411.1"/>
    </source>
</evidence>
<name>A0A158PKB0_ANGCS</name>
<dbReference type="Proteomes" id="UP000267027">
    <property type="component" value="Unassembled WGS sequence"/>
</dbReference>
<keyword evidence="2" id="KW-1185">Reference proteome</keyword>
<evidence type="ECO:0000313" key="3">
    <source>
        <dbReference type="WBParaSite" id="ACOC_0000982501-mRNA-1"/>
    </source>
</evidence>
<dbReference type="AlphaFoldDB" id="A0A158PKB0"/>
<protein>
    <submittedName>
        <fullName evidence="3">NR LBD domain-containing protein</fullName>
    </submittedName>
</protein>
<sequence length="115" mass="12912">MFTFDGMVNYPCHGIEATTSYEYLSLSSATLCASTLTCLEDNKSVEDEPYMVGNRSKIMATRLLQLCDLFDEECFQSNVPTMNGFSDFAGVVFDVQLLPEDQNEIIIGNMRSKRP</sequence>
<reference evidence="1 2" key="2">
    <citation type="submission" date="2018-11" db="EMBL/GenBank/DDBJ databases">
        <authorList>
            <consortium name="Pathogen Informatics"/>
        </authorList>
    </citation>
    <scope>NUCLEOTIDE SEQUENCE [LARGE SCALE GENOMIC DNA]</scope>
    <source>
        <strain evidence="1 2">Costa Rica</strain>
    </source>
</reference>
<accession>A0A158PKB0</accession>
<evidence type="ECO:0000313" key="2">
    <source>
        <dbReference type="Proteomes" id="UP000267027"/>
    </source>
</evidence>